<comment type="subcellular location">
    <subcellularLocation>
        <location evidence="1">Nucleus</location>
    </subcellularLocation>
</comment>
<dbReference type="InterPro" id="IPR014898">
    <property type="entry name" value="Znf_C2H2_LYAR"/>
</dbReference>
<evidence type="ECO:0000256" key="4">
    <source>
        <dbReference type="ARBA" id="ARBA00022771"/>
    </source>
</evidence>
<evidence type="ECO:0000256" key="6">
    <source>
        <dbReference type="ARBA" id="ARBA00023242"/>
    </source>
</evidence>
<dbReference type="EMBL" id="JAADJZ010000003">
    <property type="protein sequence ID" value="KAF2876331.1"/>
    <property type="molecule type" value="Genomic_DNA"/>
</dbReference>
<dbReference type="PROSITE" id="PS51804">
    <property type="entry name" value="ZF_C2HC_LYAR"/>
    <property type="match status" value="2"/>
</dbReference>
<evidence type="ECO:0000313" key="11">
    <source>
        <dbReference type="EMBL" id="KAF2876331.1"/>
    </source>
</evidence>
<feature type="compositionally biased region" description="Basic and acidic residues" evidence="9">
    <location>
        <begin position="389"/>
        <end position="405"/>
    </location>
</feature>
<dbReference type="OrthoDB" id="21474at2759"/>
<reference evidence="11 12" key="1">
    <citation type="submission" date="2020-01" db="EMBL/GenBank/DDBJ databases">
        <authorList>
            <consortium name="DOE Joint Genome Institute"/>
            <person name="Haridas S."/>
            <person name="Albert R."/>
            <person name="Binder M."/>
            <person name="Bloem J."/>
            <person name="Labutti K."/>
            <person name="Salamov A."/>
            <person name="Andreopoulos B."/>
            <person name="Baker S.E."/>
            <person name="Barry K."/>
            <person name="Bills G."/>
            <person name="Bluhm B.H."/>
            <person name="Cannon C."/>
            <person name="Castanera R."/>
            <person name="Culley D.E."/>
            <person name="Daum C."/>
            <person name="Ezra D."/>
            <person name="Gonzalez J.B."/>
            <person name="Henrissat B."/>
            <person name="Kuo A."/>
            <person name="Liang C."/>
            <person name="Lipzen A."/>
            <person name="Lutzoni F."/>
            <person name="Magnuson J."/>
            <person name="Mondo S."/>
            <person name="Nolan M."/>
            <person name="Ohm R."/>
            <person name="Pangilinan J."/>
            <person name="Park H.-J.H."/>
            <person name="Ramirez L."/>
            <person name="Alfaro M."/>
            <person name="Sun H."/>
            <person name="Tritt A."/>
            <person name="Yoshinaga Y."/>
            <person name="Zwiers L.-H.L."/>
            <person name="Turgeon B.G."/>
            <person name="Goodwin S.B."/>
            <person name="Spatafora J.W."/>
            <person name="Crous P.W."/>
            <person name="Grigoriev I.V."/>
        </authorList>
    </citation>
    <scope>NUCLEOTIDE SEQUENCE [LARGE SCALE GENOMIC DNA]</scope>
    <source>
        <strain evidence="11 12">CBS 611.86</strain>
    </source>
</reference>
<accession>A0A7C8IG37</accession>
<feature type="region of interest" description="Disordered" evidence="9">
    <location>
        <begin position="183"/>
        <end position="264"/>
    </location>
</feature>
<dbReference type="AlphaFoldDB" id="A0A7C8IG37"/>
<dbReference type="Gene3D" id="3.30.1490.490">
    <property type="match status" value="1"/>
</dbReference>
<dbReference type="GO" id="GO:0008270">
    <property type="term" value="F:zinc ion binding"/>
    <property type="evidence" value="ECO:0007669"/>
    <property type="project" value="UniProtKB-KW"/>
</dbReference>
<evidence type="ECO:0000313" key="12">
    <source>
        <dbReference type="Proteomes" id="UP000481861"/>
    </source>
</evidence>
<dbReference type="PANTHER" id="PTHR13100">
    <property type="entry name" value="CELL GROWTH-REGULATING NUCLEOLAR PROTEIN LYAR"/>
    <property type="match status" value="1"/>
</dbReference>
<evidence type="ECO:0000256" key="1">
    <source>
        <dbReference type="ARBA" id="ARBA00004123"/>
    </source>
</evidence>
<keyword evidence="3" id="KW-0677">Repeat</keyword>
<name>A0A7C8IG37_9PLEO</name>
<evidence type="ECO:0000256" key="2">
    <source>
        <dbReference type="ARBA" id="ARBA00022723"/>
    </source>
</evidence>
<feature type="region of interest" description="Disordered" evidence="9">
    <location>
        <begin position="296"/>
        <end position="446"/>
    </location>
</feature>
<keyword evidence="2" id="KW-0479">Metal-binding</keyword>
<sequence>MVSFSCENCGDVLTKKKLDGHRNQCHGASFTCLDCMVHFQGNSYKSHTSCISEDQKYQGKLYKEKKPNSQHQKRDSGYQNSQALVPHAYVEDAYDADTGAVAIVDAPPRAPSPPPAPYSLGYEQQAALEDVNVFDFLDTSGTPHGARVHVAQVDESHMIEDSQPPAYEERESRTEAVDVMRFQDPDDDEQWADSGFTYGDGPVRPSKERHDSSYNVREQEPSHNFTTPAPKLKHTRKKSRDMDLDTTSTKTDRKRKRNSPTELDMTLVRAQQEKDTMMDDAPTMLHSGLTGGLGRLLARQEFPPSPDYSGDYANSPLSPMKRAKQGNTKAFSRAQREWETQQEKDRKAEIKAEMAREKEEKKEKERGRERERKERKASTALVKIKPKKRRDDSARASRVNREADRRRRRQYSSSPSPERERKTQRAIEYYPSDSHSPAPNGNGALIVRPNGDLAPLKTGVEARADLFMSFINKGPDSERGMSVNKALKRYHRERWDRELSKGEEEKELWKSLRLKRNPQGEIVLFFSPPEAS</sequence>
<dbReference type="Pfam" id="PF08790">
    <property type="entry name" value="zf-LYAR"/>
    <property type="match status" value="1"/>
</dbReference>
<feature type="domain" description="Zinc finger C2H2 LYAR-type" evidence="10">
    <location>
        <begin position="30"/>
        <end position="57"/>
    </location>
</feature>
<dbReference type="GO" id="GO:0005730">
    <property type="term" value="C:nucleolus"/>
    <property type="evidence" value="ECO:0007669"/>
    <property type="project" value="TreeGrafter"/>
</dbReference>
<gene>
    <name evidence="11" type="ORF">BDV95DRAFT_222720</name>
</gene>
<evidence type="ECO:0000256" key="7">
    <source>
        <dbReference type="ARBA" id="ARBA00061084"/>
    </source>
</evidence>
<keyword evidence="5" id="KW-0862">Zinc</keyword>
<keyword evidence="12" id="KW-1185">Reference proteome</keyword>
<evidence type="ECO:0000256" key="5">
    <source>
        <dbReference type="ARBA" id="ARBA00022833"/>
    </source>
</evidence>
<keyword evidence="4 8" id="KW-0863">Zinc-finger</keyword>
<evidence type="ECO:0000259" key="10">
    <source>
        <dbReference type="Pfam" id="PF08790"/>
    </source>
</evidence>
<keyword evidence="6" id="KW-0539">Nucleus</keyword>
<evidence type="ECO:0000256" key="8">
    <source>
        <dbReference type="PROSITE-ProRule" id="PRU01145"/>
    </source>
</evidence>
<dbReference type="Proteomes" id="UP000481861">
    <property type="component" value="Unassembled WGS sequence"/>
</dbReference>
<organism evidence="11 12">
    <name type="scientific">Massariosphaeria phaeospora</name>
    <dbReference type="NCBI Taxonomy" id="100035"/>
    <lineage>
        <taxon>Eukaryota</taxon>
        <taxon>Fungi</taxon>
        <taxon>Dikarya</taxon>
        <taxon>Ascomycota</taxon>
        <taxon>Pezizomycotina</taxon>
        <taxon>Dothideomycetes</taxon>
        <taxon>Pleosporomycetidae</taxon>
        <taxon>Pleosporales</taxon>
        <taxon>Pleosporales incertae sedis</taxon>
        <taxon>Massariosphaeria</taxon>
    </lineage>
</organism>
<dbReference type="GO" id="GO:0003677">
    <property type="term" value="F:DNA binding"/>
    <property type="evidence" value="ECO:0007669"/>
    <property type="project" value="InterPro"/>
</dbReference>
<evidence type="ECO:0000256" key="9">
    <source>
        <dbReference type="SAM" id="MobiDB-lite"/>
    </source>
</evidence>
<comment type="similarity">
    <text evidence="7">Belongs to the UPF0743 family.</text>
</comment>
<protein>
    <recommendedName>
        <fullName evidence="10">Zinc finger C2H2 LYAR-type domain-containing protein</fullName>
    </recommendedName>
</protein>
<dbReference type="InterPro" id="IPR039999">
    <property type="entry name" value="LYAR"/>
</dbReference>
<comment type="caution">
    <text evidence="11">The sequence shown here is derived from an EMBL/GenBank/DDBJ whole genome shotgun (WGS) entry which is preliminary data.</text>
</comment>
<evidence type="ECO:0000256" key="3">
    <source>
        <dbReference type="ARBA" id="ARBA00022737"/>
    </source>
</evidence>
<dbReference type="PANTHER" id="PTHR13100:SF10">
    <property type="entry name" value="CELL GROWTH-REGULATING NUCLEOLAR PROTEIN"/>
    <property type="match status" value="1"/>
</dbReference>
<feature type="compositionally biased region" description="Basic and acidic residues" evidence="9">
    <location>
        <begin position="205"/>
        <end position="221"/>
    </location>
</feature>
<dbReference type="FunFam" id="3.30.1490.490:FF:000001">
    <property type="entry name" value="cell growth-regulating nucleolar protein-like"/>
    <property type="match status" value="1"/>
</dbReference>
<proteinExistence type="inferred from homology"/>
<dbReference type="GO" id="GO:0006364">
    <property type="term" value="P:rRNA processing"/>
    <property type="evidence" value="ECO:0007669"/>
    <property type="project" value="TreeGrafter"/>
</dbReference>
<dbReference type="SUPFAM" id="SSF57667">
    <property type="entry name" value="beta-beta-alpha zinc fingers"/>
    <property type="match status" value="2"/>
</dbReference>
<feature type="compositionally biased region" description="Basic and acidic residues" evidence="9">
    <location>
        <begin position="334"/>
        <end position="377"/>
    </location>
</feature>
<dbReference type="InterPro" id="IPR036236">
    <property type="entry name" value="Znf_C2H2_sf"/>
</dbReference>
<dbReference type="GO" id="GO:0000122">
    <property type="term" value="P:negative regulation of transcription by RNA polymerase II"/>
    <property type="evidence" value="ECO:0007669"/>
    <property type="project" value="TreeGrafter"/>
</dbReference>